<proteinExistence type="predicted"/>
<name>A0ABR1JGR0_9AGAR</name>
<keyword evidence="3" id="KW-1185">Reference proteome</keyword>
<comment type="caution">
    <text evidence="2">The sequence shown here is derived from an EMBL/GenBank/DDBJ whole genome shotgun (WGS) entry which is preliminary data.</text>
</comment>
<evidence type="ECO:0000313" key="3">
    <source>
        <dbReference type="Proteomes" id="UP001498398"/>
    </source>
</evidence>
<dbReference type="Proteomes" id="UP001498398">
    <property type="component" value="Unassembled WGS sequence"/>
</dbReference>
<organism evidence="2 3">
    <name type="scientific">Marasmiellus scandens</name>
    <dbReference type="NCBI Taxonomy" id="2682957"/>
    <lineage>
        <taxon>Eukaryota</taxon>
        <taxon>Fungi</taxon>
        <taxon>Dikarya</taxon>
        <taxon>Basidiomycota</taxon>
        <taxon>Agaricomycotina</taxon>
        <taxon>Agaricomycetes</taxon>
        <taxon>Agaricomycetidae</taxon>
        <taxon>Agaricales</taxon>
        <taxon>Marasmiineae</taxon>
        <taxon>Omphalotaceae</taxon>
        <taxon>Marasmiellus</taxon>
    </lineage>
</organism>
<evidence type="ECO:0000256" key="1">
    <source>
        <dbReference type="SAM" id="MobiDB-lite"/>
    </source>
</evidence>
<sequence>MRFLPSFLLPAGRDDSSSSYSSEYEDDEPEIIYGPRTGGRKLAAPYLQRSSHANLRDYLPYNQQRLRSSWCDKTFPEFQATIKEKDARNNLTSHREFIQARVDEMNAARMELGLEPWRFHPRFAEENLVYWYGTREDAPLRFGRNDREEKAAARARTERTRVMKKEEDEEDAGSLVGLLRGILKGKDASKPSVFQEMMVNLKLLFSVEKGKSWIKHKSMVR</sequence>
<evidence type="ECO:0000313" key="2">
    <source>
        <dbReference type="EMBL" id="KAK7459671.1"/>
    </source>
</evidence>
<reference evidence="2 3" key="1">
    <citation type="submission" date="2024-01" db="EMBL/GenBank/DDBJ databases">
        <title>A draft genome for the cacao thread blight pathogen Marasmiellus scandens.</title>
        <authorList>
            <person name="Baruah I.K."/>
            <person name="Leung J."/>
            <person name="Bukari Y."/>
            <person name="Amoako-Attah I."/>
            <person name="Meinhardt L.W."/>
            <person name="Bailey B.A."/>
            <person name="Cohen S.P."/>
        </authorList>
    </citation>
    <scope>NUCLEOTIDE SEQUENCE [LARGE SCALE GENOMIC DNA]</scope>
    <source>
        <strain evidence="2 3">GH-19</strain>
    </source>
</reference>
<protein>
    <submittedName>
        <fullName evidence="2">Uncharacterized protein</fullName>
    </submittedName>
</protein>
<gene>
    <name evidence="2" type="ORF">VKT23_009652</name>
</gene>
<accession>A0ABR1JGR0</accession>
<feature type="region of interest" description="Disordered" evidence="1">
    <location>
        <begin position="1"/>
        <end position="27"/>
    </location>
</feature>
<dbReference type="EMBL" id="JBANRG010000016">
    <property type="protein sequence ID" value="KAK7459671.1"/>
    <property type="molecule type" value="Genomic_DNA"/>
</dbReference>